<dbReference type="STRING" id="472705.GCA_001743465_01090"/>
<dbReference type="RefSeq" id="WP_094119527.1">
    <property type="nucleotide sequence ID" value="NZ_MLFN01000004.1"/>
</dbReference>
<evidence type="ECO:0000313" key="1">
    <source>
        <dbReference type="EMBL" id="ORM55285.1"/>
    </source>
</evidence>
<dbReference type="OrthoDB" id="6519936at2"/>
<dbReference type="Proteomes" id="UP000193933">
    <property type="component" value="Unassembled WGS sequence"/>
</dbReference>
<organism evidence="1 2">
    <name type="scientific">Pantoea conspicua</name>
    <dbReference type="NCBI Taxonomy" id="472705"/>
    <lineage>
        <taxon>Bacteria</taxon>
        <taxon>Pseudomonadati</taxon>
        <taxon>Pseudomonadota</taxon>
        <taxon>Gammaproteobacteria</taxon>
        <taxon>Enterobacterales</taxon>
        <taxon>Erwiniaceae</taxon>
        <taxon>Pantoea</taxon>
    </lineage>
</organism>
<dbReference type="AlphaFoldDB" id="A0A1X1C183"/>
<gene>
    <name evidence="1" type="ORF">HA41_02910</name>
</gene>
<dbReference type="EMBL" id="MLFN01000004">
    <property type="protein sequence ID" value="ORM55285.1"/>
    <property type="molecule type" value="Genomic_DNA"/>
</dbReference>
<reference evidence="1 2" key="1">
    <citation type="journal article" date="2017" name="Antonie Van Leeuwenhoek">
        <title>Phylogenomic resolution of the bacterial genus Pantoea and its relationship with Erwinia and Tatumella.</title>
        <authorList>
            <person name="Palmer M."/>
            <person name="Steenkamp E.T."/>
            <person name="Coetzee M.P."/>
            <person name="Chan W.Y."/>
            <person name="van Zyl E."/>
            <person name="De Maayer P."/>
            <person name="Coutinho T.A."/>
            <person name="Blom J."/>
            <person name="Smits T.H."/>
            <person name="Duffy B."/>
            <person name="Venter S.N."/>
        </authorList>
    </citation>
    <scope>NUCLEOTIDE SEQUENCE [LARGE SCALE GENOMIC DNA]</scope>
    <source>
        <strain evidence="1 2">LMG 24534</strain>
    </source>
</reference>
<protein>
    <submittedName>
        <fullName evidence="1">Uncharacterized protein</fullName>
    </submittedName>
</protein>
<sequence length="107" mass="12147">MTTKWLTLFLSRSVSQVMLDDLRAILPADAMKVFVNGLDETHYATIECVQAEQHCALIAAAIVVWRQLGHVEHILFKKGELLREVTDATQFQLFTLLKTHRAVLQLS</sequence>
<name>A0A1X1C183_9GAMM</name>
<keyword evidence="2" id="KW-1185">Reference proteome</keyword>
<accession>A0A1X1C183</accession>
<comment type="caution">
    <text evidence="1">The sequence shown here is derived from an EMBL/GenBank/DDBJ whole genome shotgun (WGS) entry which is preliminary data.</text>
</comment>
<evidence type="ECO:0000313" key="2">
    <source>
        <dbReference type="Proteomes" id="UP000193933"/>
    </source>
</evidence>
<proteinExistence type="predicted"/>